<keyword evidence="1" id="KW-1133">Transmembrane helix</keyword>
<proteinExistence type="predicted"/>
<evidence type="ECO:0000313" key="2">
    <source>
        <dbReference type="EMBL" id="KXU92056.1"/>
    </source>
</evidence>
<organism evidence="2 3">
    <name type="scientific">Acetobacter cerevisiae</name>
    <dbReference type="NCBI Taxonomy" id="178900"/>
    <lineage>
        <taxon>Bacteria</taxon>
        <taxon>Pseudomonadati</taxon>
        <taxon>Pseudomonadota</taxon>
        <taxon>Alphaproteobacteria</taxon>
        <taxon>Acetobacterales</taxon>
        <taxon>Acetobacteraceae</taxon>
        <taxon>Acetobacter</taxon>
    </lineage>
</organism>
<dbReference type="RefSeq" id="WP_062250961.1">
    <property type="nucleotide sequence ID" value="NZ_LHZA01000156.1"/>
</dbReference>
<dbReference type="EMBL" id="LHZA01000156">
    <property type="protein sequence ID" value="KXU92056.1"/>
    <property type="molecule type" value="Genomic_DNA"/>
</dbReference>
<keyword evidence="1" id="KW-0812">Transmembrane</keyword>
<gene>
    <name evidence="2" type="ORF">AD928_12825</name>
</gene>
<name>A0A149Q4I0_9PROT</name>
<accession>A0A149Q4I0</accession>
<protein>
    <submittedName>
        <fullName evidence="2">Uncharacterized protein</fullName>
    </submittedName>
</protein>
<dbReference type="PATRIC" id="fig|178900.5.peg.1906"/>
<reference evidence="2 3" key="1">
    <citation type="submission" date="2015-06" db="EMBL/GenBank/DDBJ databases">
        <title>Improved classification and identification of acetic acid bacteria using matrix-assisted laser desorption/ionization time-of-flight mass spectrometry; Gluconobacter nephelii and Gluconobacter uchimurae are later heterotypic synonyms of Gluconobacter japonicus and Gluconobacter oxydans, respectively.</title>
        <authorList>
            <person name="Li L."/>
            <person name="Cleenwerck I."/>
            <person name="De Vuyst L."/>
            <person name="Vandamme P."/>
        </authorList>
    </citation>
    <scope>NUCLEOTIDE SEQUENCE [LARGE SCALE GENOMIC DNA]</scope>
    <source>
        <strain evidence="2 3">LMG 1625</strain>
    </source>
</reference>
<dbReference type="Proteomes" id="UP000075473">
    <property type="component" value="Unassembled WGS sequence"/>
</dbReference>
<keyword evidence="1" id="KW-0472">Membrane</keyword>
<evidence type="ECO:0000256" key="1">
    <source>
        <dbReference type="SAM" id="Phobius"/>
    </source>
</evidence>
<dbReference type="AlphaFoldDB" id="A0A149Q4I0"/>
<comment type="caution">
    <text evidence="2">The sequence shown here is derived from an EMBL/GenBank/DDBJ whole genome shotgun (WGS) entry which is preliminary data.</text>
</comment>
<feature type="transmembrane region" description="Helical" evidence="1">
    <location>
        <begin position="62"/>
        <end position="83"/>
    </location>
</feature>
<sequence length="97" mass="10552">MTFLLVLALWSAAFWCHECLQPRTRSSFPRQAGAVSVNQIVRALAPCLALTLCLFQDPALGIFYWLGLGSAAGLSTSVLMAVLKQKRGLARMSKTPL</sequence>
<evidence type="ECO:0000313" key="3">
    <source>
        <dbReference type="Proteomes" id="UP000075473"/>
    </source>
</evidence>